<gene>
    <name evidence="2" type="ORF">X975_20760</name>
</gene>
<evidence type="ECO:0000259" key="1">
    <source>
        <dbReference type="Pfam" id="PF15778"/>
    </source>
</evidence>
<reference evidence="2 3" key="1">
    <citation type="submission" date="2013-11" db="EMBL/GenBank/DDBJ databases">
        <title>Genome sequencing of Stegodyphus mimosarum.</title>
        <authorList>
            <person name="Bechsgaard J."/>
        </authorList>
    </citation>
    <scope>NUCLEOTIDE SEQUENCE [LARGE SCALE GENOMIC DNA]</scope>
</reference>
<keyword evidence="3" id="KW-1185">Reference proteome</keyword>
<name>A0A087U5C5_STEMI</name>
<dbReference type="Proteomes" id="UP000054359">
    <property type="component" value="Unassembled WGS sequence"/>
</dbReference>
<dbReference type="AlphaFoldDB" id="A0A087U5C5"/>
<evidence type="ECO:0000313" key="3">
    <source>
        <dbReference type="Proteomes" id="UP000054359"/>
    </source>
</evidence>
<proteinExistence type="predicted"/>
<dbReference type="EMBL" id="KK118255">
    <property type="protein sequence ID" value="KFM72564.1"/>
    <property type="molecule type" value="Genomic_DNA"/>
</dbReference>
<feature type="non-terminal residue" evidence="2">
    <location>
        <position position="39"/>
    </location>
</feature>
<organism evidence="2 3">
    <name type="scientific">Stegodyphus mimosarum</name>
    <name type="common">African social velvet spider</name>
    <dbReference type="NCBI Taxonomy" id="407821"/>
    <lineage>
        <taxon>Eukaryota</taxon>
        <taxon>Metazoa</taxon>
        <taxon>Ecdysozoa</taxon>
        <taxon>Arthropoda</taxon>
        <taxon>Chelicerata</taxon>
        <taxon>Arachnida</taxon>
        <taxon>Araneae</taxon>
        <taxon>Araneomorphae</taxon>
        <taxon>Entelegynae</taxon>
        <taxon>Eresoidea</taxon>
        <taxon>Eresidae</taxon>
        <taxon>Stegodyphus</taxon>
    </lineage>
</organism>
<evidence type="ECO:0000313" key="2">
    <source>
        <dbReference type="EMBL" id="KFM72564.1"/>
    </source>
</evidence>
<dbReference type="OrthoDB" id="6416618at2759"/>
<sequence>MPKRRLDEDPENLAIPLPIQHFLWQQTSPFIRPKCFKMH</sequence>
<protein>
    <recommendedName>
        <fullName evidence="1">Cation channel complex component UNC80 N-terminal domain-containing protein</fullName>
    </recommendedName>
</protein>
<accession>A0A087U5C5</accession>
<feature type="domain" description="Cation channel complex component UNC80 N-terminal" evidence="1">
    <location>
        <begin position="14"/>
        <end position="39"/>
    </location>
</feature>
<dbReference type="Pfam" id="PF15778">
    <property type="entry name" value="UNC80_N"/>
    <property type="match status" value="1"/>
</dbReference>
<dbReference type="InterPro" id="IPR031542">
    <property type="entry name" value="UNC80_N"/>
</dbReference>